<dbReference type="KEGG" id="mng:MNEG_2792"/>
<dbReference type="STRING" id="145388.A0A0D2MXV2"/>
<dbReference type="AlphaFoldDB" id="A0A0D2MXV2"/>
<feature type="domain" description="Protein kinase" evidence="2">
    <location>
        <begin position="1"/>
        <end position="280"/>
    </location>
</feature>
<dbReference type="InterPro" id="IPR051681">
    <property type="entry name" value="Ser/Thr_Kinases-Pseudokinases"/>
</dbReference>
<evidence type="ECO:0000259" key="2">
    <source>
        <dbReference type="PROSITE" id="PS50011"/>
    </source>
</evidence>
<evidence type="ECO:0000313" key="4">
    <source>
        <dbReference type="Proteomes" id="UP000054498"/>
    </source>
</evidence>
<dbReference type="SMART" id="SM00220">
    <property type="entry name" value="S_TKc"/>
    <property type="match status" value="1"/>
</dbReference>
<dbReference type="InterPro" id="IPR008271">
    <property type="entry name" value="Ser/Thr_kinase_AS"/>
</dbReference>
<dbReference type="GO" id="GO:0005524">
    <property type="term" value="F:ATP binding"/>
    <property type="evidence" value="ECO:0007669"/>
    <property type="project" value="InterPro"/>
</dbReference>
<gene>
    <name evidence="3" type="ORF">MNEG_2792</name>
</gene>
<name>A0A0D2MXV2_9CHLO</name>
<sequence length="307" mass="33136">MPGEFDAVPEPPPTFNLIVMELCGGSLRDAVKRGAFHRRPAGPGEATAVHLDSVVEVLLDVATALQYLHDSANLVHGDVKLDNVLLKSDPSRALGFTPKLSDFGLTKVLQSSAGGYAAINFAGAGTITHLAPELFKAGSEITSAVDAYAFGILMWELFTGKRAFQAAGSILRRREQQRQHQHQQQQQQRQQQQRWQQQRQQQQRRRRRSGSGGSSAGLSREAIMKGVTAHNKRPSFPPGTPPEFAQLAGRCWLRVPADRPALSQIIMALRQMRAQQRTLLAKTLAAVPAAPPAPPAAAAAAAAAPDA</sequence>
<dbReference type="RefSeq" id="XP_013904186.1">
    <property type="nucleotide sequence ID" value="XM_014048732.1"/>
</dbReference>
<dbReference type="SUPFAM" id="SSF56112">
    <property type="entry name" value="Protein kinase-like (PK-like)"/>
    <property type="match status" value="1"/>
</dbReference>
<organism evidence="3 4">
    <name type="scientific">Monoraphidium neglectum</name>
    <dbReference type="NCBI Taxonomy" id="145388"/>
    <lineage>
        <taxon>Eukaryota</taxon>
        <taxon>Viridiplantae</taxon>
        <taxon>Chlorophyta</taxon>
        <taxon>core chlorophytes</taxon>
        <taxon>Chlorophyceae</taxon>
        <taxon>CS clade</taxon>
        <taxon>Sphaeropleales</taxon>
        <taxon>Selenastraceae</taxon>
        <taxon>Monoraphidium</taxon>
    </lineage>
</organism>
<dbReference type="PANTHER" id="PTHR44329">
    <property type="entry name" value="SERINE/THREONINE-PROTEIN KINASE TNNI3K-RELATED"/>
    <property type="match status" value="1"/>
</dbReference>
<dbReference type="PROSITE" id="PS50011">
    <property type="entry name" value="PROTEIN_KINASE_DOM"/>
    <property type="match status" value="1"/>
</dbReference>
<protein>
    <recommendedName>
        <fullName evidence="2">Protein kinase domain-containing protein</fullName>
    </recommendedName>
</protein>
<keyword evidence="4" id="KW-1185">Reference proteome</keyword>
<accession>A0A0D2MXV2</accession>
<dbReference type="PROSITE" id="PS00108">
    <property type="entry name" value="PROTEIN_KINASE_ST"/>
    <property type="match status" value="1"/>
</dbReference>
<dbReference type="OrthoDB" id="4062651at2759"/>
<feature type="compositionally biased region" description="Low complexity" evidence="1">
    <location>
        <begin position="182"/>
        <end position="201"/>
    </location>
</feature>
<feature type="region of interest" description="Disordered" evidence="1">
    <location>
        <begin position="173"/>
        <end position="221"/>
    </location>
</feature>
<dbReference type="EMBL" id="KK100547">
    <property type="protein sequence ID" value="KIZ05167.1"/>
    <property type="molecule type" value="Genomic_DNA"/>
</dbReference>
<dbReference type="PANTHER" id="PTHR44329:SF214">
    <property type="entry name" value="PROTEIN KINASE DOMAIN-CONTAINING PROTEIN"/>
    <property type="match status" value="1"/>
</dbReference>
<dbReference type="GO" id="GO:0004674">
    <property type="term" value="F:protein serine/threonine kinase activity"/>
    <property type="evidence" value="ECO:0007669"/>
    <property type="project" value="TreeGrafter"/>
</dbReference>
<evidence type="ECO:0000313" key="3">
    <source>
        <dbReference type="EMBL" id="KIZ05167.1"/>
    </source>
</evidence>
<dbReference type="InterPro" id="IPR011009">
    <property type="entry name" value="Kinase-like_dom_sf"/>
</dbReference>
<proteinExistence type="predicted"/>
<dbReference type="GeneID" id="25735670"/>
<dbReference type="Proteomes" id="UP000054498">
    <property type="component" value="Unassembled WGS sequence"/>
</dbReference>
<reference evidence="3 4" key="1">
    <citation type="journal article" date="2013" name="BMC Genomics">
        <title>Reconstruction of the lipid metabolism for the microalga Monoraphidium neglectum from its genome sequence reveals characteristics suitable for biofuel production.</title>
        <authorList>
            <person name="Bogen C."/>
            <person name="Al-Dilaimi A."/>
            <person name="Albersmeier A."/>
            <person name="Wichmann J."/>
            <person name="Grundmann M."/>
            <person name="Rupp O."/>
            <person name="Lauersen K.J."/>
            <person name="Blifernez-Klassen O."/>
            <person name="Kalinowski J."/>
            <person name="Goesmann A."/>
            <person name="Mussgnug J.H."/>
            <person name="Kruse O."/>
        </authorList>
    </citation>
    <scope>NUCLEOTIDE SEQUENCE [LARGE SCALE GENOMIC DNA]</scope>
    <source>
        <strain evidence="3 4">SAG 48.87</strain>
    </source>
</reference>
<dbReference type="Pfam" id="PF00069">
    <property type="entry name" value="Pkinase"/>
    <property type="match status" value="1"/>
</dbReference>
<dbReference type="Gene3D" id="1.10.510.10">
    <property type="entry name" value="Transferase(Phosphotransferase) domain 1"/>
    <property type="match status" value="2"/>
</dbReference>
<dbReference type="InterPro" id="IPR000719">
    <property type="entry name" value="Prot_kinase_dom"/>
</dbReference>
<evidence type="ECO:0000256" key="1">
    <source>
        <dbReference type="SAM" id="MobiDB-lite"/>
    </source>
</evidence>